<dbReference type="GO" id="GO:0016887">
    <property type="term" value="F:ATP hydrolysis activity"/>
    <property type="evidence" value="ECO:0007669"/>
    <property type="project" value="InterPro"/>
</dbReference>
<evidence type="ECO:0000256" key="3">
    <source>
        <dbReference type="ARBA" id="ARBA00022448"/>
    </source>
</evidence>
<dbReference type="GeneID" id="301090976"/>
<dbReference type="AlphaFoldDB" id="A0A7S7AW38"/>
<dbReference type="GO" id="GO:0005886">
    <property type="term" value="C:plasma membrane"/>
    <property type="evidence" value="ECO:0007669"/>
    <property type="project" value="UniProtKB-SubCell"/>
</dbReference>
<evidence type="ECO:0000256" key="5">
    <source>
        <dbReference type="ARBA" id="ARBA00022741"/>
    </source>
</evidence>
<dbReference type="Pfam" id="PF00005">
    <property type="entry name" value="ABC_tran"/>
    <property type="match status" value="1"/>
</dbReference>
<dbReference type="InterPro" id="IPR003439">
    <property type="entry name" value="ABC_transporter-like_ATP-bd"/>
</dbReference>
<dbReference type="SUPFAM" id="SSF52540">
    <property type="entry name" value="P-loop containing nucleoside triphosphate hydrolases"/>
    <property type="match status" value="1"/>
</dbReference>
<dbReference type="InterPro" id="IPR027417">
    <property type="entry name" value="P-loop_NTPase"/>
</dbReference>
<evidence type="ECO:0000313" key="8">
    <source>
        <dbReference type="EMBL" id="QOW60289.1"/>
    </source>
</evidence>
<protein>
    <submittedName>
        <fullName evidence="8">ABC transporter ATP-binding protein</fullName>
    </submittedName>
</protein>
<gene>
    <name evidence="8" type="ORF">IFE08_10725</name>
</gene>
<evidence type="ECO:0000313" key="9">
    <source>
        <dbReference type="Proteomes" id="UP000593915"/>
    </source>
</evidence>
<keyword evidence="3" id="KW-0813">Transport</keyword>
<dbReference type="RefSeq" id="WP_020966317.1">
    <property type="nucleotide sequence ID" value="NZ_CP045670.1"/>
</dbReference>
<dbReference type="Proteomes" id="UP000593915">
    <property type="component" value="Chromosome"/>
</dbReference>
<evidence type="ECO:0000256" key="7">
    <source>
        <dbReference type="ARBA" id="ARBA00023136"/>
    </source>
</evidence>
<dbReference type="Gene3D" id="3.40.50.300">
    <property type="entry name" value="P-loop containing nucleotide triphosphate hydrolases"/>
    <property type="match status" value="1"/>
</dbReference>
<dbReference type="PROSITE" id="PS50893">
    <property type="entry name" value="ABC_TRANSPORTER_2"/>
    <property type="match status" value="1"/>
</dbReference>
<dbReference type="InterPro" id="IPR017871">
    <property type="entry name" value="ABC_transporter-like_CS"/>
</dbReference>
<evidence type="ECO:0000256" key="2">
    <source>
        <dbReference type="ARBA" id="ARBA00005417"/>
    </source>
</evidence>
<keyword evidence="4" id="KW-1003">Cell membrane</keyword>
<dbReference type="InterPro" id="IPR050388">
    <property type="entry name" value="ABC_Ni/Peptide_Import"/>
</dbReference>
<proteinExistence type="inferred from homology"/>
<dbReference type="GO" id="GO:0005524">
    <property type="term" value="F:ATP binding"/>
    <property type="evidence" value="ECO:0007669"/>
    <property type="project" value="UniProtKB-KW"/>
</dbReference>
<keyword evidence="6 8" id="KW-0067">ATP-binding</keyword>
<dbReference type="PROSITE" id="PS00211">
    <property type="entry name" value="ABC_TRANSPORTER_1"/>
    <property type="match status" value="1"/>
</dbReference>
<dbReference type="PANTHER" id="PTHR43297">
    <property type="entry name" value="OLIGOPEPTIDE TRANSPORT ATP-BINDING PROTEIN APPD"/>
    <property type="match status" value="1"/>
</dbReference>
<name>A0A7S7AW38_9SPIR</name>
<accession>A0A7S7AW38</accession>
<dbReference type="SMART" id="SM00382">
    <property type="entry name" value="AAA"/>
    <property type="match status" value="1"/>
</dbReference>
<evidence type="ECO:0000256" key="4">
    <source>
        <dbReference type="ARBA" id="ARBA00022475"/>
    </source>
</evidence>
<keyword evidence="7" id="KW-0472">Membrane</keyword>
<dbReference type="PANTHER" id="PTHR43297:SF2">
    <property type="entry name" value="DIPEPTIDE TRANSPORT ATP-BINDING PROTEIN DPPD"/>
    <property type="match status" value="1"/>
</dbReference>
<evidence type="ECO:0000256" key="1">
    <source>
        <dbReference type="ARBA" id="ARBA00004417"/>
    </source>
</evidence>
<dbReference type="EMBL" id="CP061839">
    <property type="protein sequence ID" value="QOW60289.1"/>
    <property type="molecule type" value="Genomic_DNA"/>
</dbReference>
<keyword evidence="5" id="KW-0547">Nucleotide-binding</keyword>
<comment type="subcellular location">
    <subcellularLocation>
        <location evidence="1">Cell inner membrane</location>
        <topology evidence="1">Peripheral membrane protein</topology>
    </subcellularLocation>
</comment>
<evidence type="ECO:0000256" key="6">
    <source>
        <dbReference type="ARBA" id="ARBA00022840"/>
    </source>
</evidence>
<dbReference type="CDD" id="cd03257">
    <property type="entry name" value="ABC_NikE_OppD_transporters"/>
    <property type="match status" value="1"/>
</dbReference>
<sequence length="252" mass="26996">MSILEVKNLSVKNGGEALVNNVNFSICTGKITALVGKSGSGKTLTSLAMQGFTPSNLKSSGEIFLDNRSIDIQKSRGKIFMSIMQNPRTAFNPLMSMSAHITEMLKSNGSFNKTGKAEIETALCDVGLGLEVLGLYPHQMSGGMLQRAMIALMLLSKAGFIIADEPTTDLDLVVQSKILELLRTLVNKNSLGMLLITHDFGVVAKIADEVAVIDKGLLVETGTVKSIFAEQKTEAAKELIKAHLSFYEGGGK</sequence>
<reference evidence="8 9" key="1">
    <citation type="submission" date="2020-09" db="EMBL/GenBank/DDBJ databases">
        <title>Characterization of Treponema spp. from bovine digital dermatitis in Korea.</title>
        <authorList>
            <person name="Espiritu H.M."/>
            <person name="Cho Y.I."/>
            <person name="Mamuad L."/>
        </authorList>
    </citation>
    <scope>NUCLEOTIDE SEQUENCE [LARGE SCALE GENOMIC DNA]</scope>
    <source>
        <strain evidence="8 9">KS1</strain>
    </source>
</reference>
<comment type="similarity">
    <text evidence="2">Belongs to the ABC transporter superfamily.</text>
</comment>
<dbReference type="InterPro" id="IPR003593">
    <property type="entry name" value="AAA+_ATPase"/>
</dbReference>
<organism evidence="8 9">
    <name type="scientific">Treponema pedis</name>
    <dbReference type="NCBI Taxonomy" id="409322"/>
    <lineage>
        <taxon>Bacteria</taxon>
        <taxon>Pseudomonadati</taxon>
        <taxon>Spirochaetota</taxon>
        <taxon>Spirochaetia</taxon>
        <taxon>Spirochaetales</taxon>
        <taxon>Treponemataceae</taxon>
        <taxon>Treponema</taxon>
    </lineage>
</organism>